<dbReference type="InterPro" id="IPR027417">
    <property type="entry name" value="P-loop_NTPase"/>
</dbReference>
<feature type="domain" description="Terminase large subunit gp17-like C-terminal" evidence="5">
    <location>
        <begin position="511"/>
        <end position="671"/>
    </location>
</feature>
<dbReference type="Pfam" id="PF17289">
    <property type="entry name" value="Terminase_6C"/>
    <property type="match status" value="1"/>
</dbReference>
<gene>
    <name evidence="6" type="ORF">Kuja_1760</name>
</gene>
<keyword evidence="1" id="KW-1188">Viral release from host cell</keyword>
<dbReference type="CDD" id="cd00081">
    <property type="entry name" value="Hint"/>
    <property type="match status" value="1"/>
</dbReference>
<keyword evidence="4" id="KW-0231">Viral genome packaging</keyword>
<evidence type="ECO:0000256" key="1">
    <source>
        <dbReference type="ARBA" id="ARBA00022612"/>
    </source>
</evidence>
<dbReference type="EMBL" id="MN718199">
    <property type="protein sequence ID" value="QGZ16168.1"/>
    <property type="molecule type" value="Genomic_DNA"/>
</dbReference>
<evidence type="ECO:0000313" key="7">
    <source>
        <dbReference type="Proteomes" id="UP000433471"/>
    </source>
</evidence>
<dbReference type="InterPro" id="IPR035421">
    <property type="entry name" value="Terminase_6C"/>
</dbReference>
<keyword evidence="2" id="KW-0547">Nucleotide-binding</keyword>
<dbReference type="InterPro" id="IPR030934">
    <property type="entry name" value="Intein_C"/>
</dbReference>
<evidence type="ECO:0000313" key="6">
    <source>
        <dbReference type="EMBL" id="QGZ16168.1"/>
    </source>
</evidence>
<proteinExistence type="predicted"/>
<dbReference type="Proteomes" id="UP000433471">
    <property type="component" value="Segment"/>
</dbReference>
<dbReference type="Gene3D" id="3.30.420.240">
    <property type="match status" value="1"/>
</dbReference>
<organism evidence="6 7">
    <name type="scientific">Vibrio phage vB_VchM_Kuja</name>
    <dbReference type="NCBI Taxonomy" id="2686437"/>
    <lineage>
        <taxon>Viruses</taxon>
        <taxon>Duplodnaviria</taxon>
        <taxon>Heunggongvirae</taxon>
        <taxon>Uroviricota</taxon>
        <taxon>Caudoviricetes</taxon>
        <taxon>Pantevenvirales</taxon>
        <taxon>Ackermannviridae</taxon>
        <taxon>Kujavirus</taxon>
        <taxon>Kujavirus kuja</taxon>
    </lineage>
</organism>
<sequence length="748" mass="85160">MPKLVSFAPEKRGYKIKDVRLRMDQTFMRKPNIKAAEVELELNPEQQREYLRCSLDAEYFARNYYKITSVDKGFILFDMYEYQAELFRSFQKNRFNVSLQARQSGKCVDHDTIIKIKDKFGNIADIKIGVFFHEIAKKSGEWIVVDGDGSDGSKNLLSSNTKRKFISSYNISDYEVWTNTGFKPIKSAHQTKEYDVWYIETESGKTLKCADDHIVLKPSSKQPIQKYVKNLKVGQRILTENGPEAIISVLKMGYEVNMYDIQVDSEDHLYYTDGILSHNTTVVAAFLLWYAMFHPDKEIAILANKEKQAKEILKRVNKAYMDLPFFLQRGVRKFGSTEVEFDNGSTLRAFATTADSIRGNSIALLYVDEVAFIENDMEFWESTLPTISSGEDTKVIMTSTPKGERGLFYKIWREAEPDENGISNGFARTSVTWRNVPHYANRKGWEEAERRRIGDARFDQEYACSFKGSSLTLIGSKQLEMMLSLRPLDDLSDYMKVFRRYDETRKYIGIADVGGGCGQDYSVLTIFDVTDYPYKIAAKFRSNEISPLLFPHTIVSVCEQYGKCPVLVETNNDVGGQAITVLWYELEYEGTIMTSTDQKRAGSGIRVGGRMSKPGIKTTSRVRNIGCSNLKALIERGLLLVEDLDTIDELGTFVLSGDRYEADKGCHDDCVMTLVLFSWIVKQDWFIDIYENNVGTKLLEAANEKAINEMIPFGGVNRSNTTTETINEQIGPIKVTTSGSIDAWFNND</sequence>
<dbReference type="Gene3D" id="2.170.16.10">
    <property type="entry name" value="Hedgehog/Intein (Hint) domain"/>
    <property type="match status" value="1"/>
</dbReference>
<dbReference type="InterPro" id="IPR036844">
    <property type="entry name" value="Hint_dom_sf"/>
</dbReference>
<dbReference type="PROSITE" id="PS50818">
    <property type="entry name" value="INTEIN_C_TER"/>
    <property type="match status" value="1"/>
</dbReference>
<accession>A0A6B9J5V9</accession>
<evidence type="ECO:0000259" key="5">
    <source>
        <dbReference type="Pfam" id="PF17289"/>
    </source>
</evidence>
<dbReference type="SUPFAM" id="SSF51294">
    <property type="entry name" value="Hedgehog/intein (Hint) domain"/>
    <property type="match status" value="1"/>
</dbReference>
<evidence type="ECO:0000256" key="4">
    <source>
        <dbReference type="ARBA" id="ARBA00023219"/>
    </source>
</evidence>
<dbReference type="Pfam" id="PF03237">
    <property type="entry name" value="Terminase_6N"/>
    <property type="match status" value="1"/>
</dbReference>
<protein>
    <submittedName>
        <fullName evidence="6">Terminase large subunit</fullName>
    </submittedName>
</protein>
<dbReference type="GO" id="GO:0005524">
    <property type="term" value="F:ATP binding"/>
    <property type="evidence" value="ECO:0007669"/>
    <property type="project" value="UniProtKB-KW"/>
</dbReference>
<reference evidence="6 7" key="1">
    <citation type="submission" date="2019-11" db="EMBL/GenBank/DDBJ databases">
        <title>Characterization of a novel member of the family Ackermannviridae.</title>
        <authorList>
            <person name="Maina A.N."/>
            <person name="Mwaura F.B."/>
            <person name="Jumba M."/>
        </authorList>
    </citation>
    <scope>NUCLEOTIDE SEQUENCE [LARGE SCALE GENOMIC DNA]</scope>
</reference>
<dbReference type="NCBIfam" id="TIGR01443">
    <property type="entry name" value="intein_Cterm"/>
    <property type="match status" value="1"/>
</dbReference>
<evidence type="ECO:0000256" key="2">
    <source>
        <dbReference type="ARBA" id="ARBA00022741"/>
    </source>
</evidence>
<dbReference type="Gene3D" id="3.40.50.300">
    <property type="entry name" value="P-loop containing nucleotide triphosphate hydrolases"/>
    <property type="match status" value="2"/>
</dbReference>
<evidence type="ECO:0000256" key="3">
    <source>
        <dbReference type="ARBA" id="ARBA00022840"/>
    </source>
</evidence>
<keyword evidence="7" id="KW-1185">Reference proteome</keyword>
<name>A0A6B9J5V9_9CAUD</name>
<keyword evidence="3" id="KW-0067">ATP-binding</keyword>